<comment type="function">
    <text evidence="7">Hydrolyzes fatty acids from S-acylated cysteine residues in proteins with a strong preference for palmitoylated G-alpha proteins over other acyl substrates. Mediates the deacylation of G-alpha proteins such as GPA1 in vivo, but has weak or no activity toward palmitoylated Ras proteins. Has weak lysophospholipase activity in vitro; however such activity may not exist in vivo.</text>
</comment>
<feature type="domain" description="Phospholipase/carboxylesterase/thioesterase" evidence="10">
    <location>
        <begin position="7"/>
        <end position="232"/>
    </location>
</feature>
<dbReference type="PANTHER" id="PTHR10655">
    <property type="entry name" value="LYSOPHOSPHOLIPASE-RELATED"/>
    <property type="match status" value="1"/>
</dbReference>
<comment type="similarity">
    <text evidence="1">Belongs to the AB hydrolase superfamily. AB hydrolase 2 family.</text>
</comment>
<protein>
    <recommendedName>
        <fullName evidence="3">Acyl-protein thioesterase 1</fullName>
        <ecNumber evidence="2">3.1.2.22</ecNumber>
    </recommendedName>
    <alternativeName>
        <fullName evidence="8">Palmitoyl-protein hydrolase</fullName>
    </alternativeName>
</protein>
<dbReference type="EC" id="3.1.2.22" evidence="2"/>
<dbReference type="EMBL" id="MU157825">
    <property type="protein sequence ID" value="KAF9534562.1"/>
    <property type="molecule type" value="Genomic_DNA"/>
</dbReference>
<accession>A0A9P6ESX1</accession>
<reference evidence="11" key="1">
    <citation type="submission" date="2020-11" db="EMBL/GenBank/DDBJ databases">
        <authorList>
            <consortium name="DOE Joint Genome Institute"/>
            <person name="Ahrendt S."/>
            <person name="Riley R."/>
            <person name="Andreopoulos W."/>
            <person name="Labutti K."/>
            <person name="Pangilinan J."/>
            <person name="Ruiz-Duenas F.J."/>
            <person name="Barrasa J.M."/>
            <person name="Sanchez-Garcia M."/>
            <person name="Camarero S."/>
            <person name="Miyauchi S."/>
            <person name="Serrano A."/>
            <person name="Linde D."/>
            <person name="Babiker R."/>
            <person name="Drula E."/>
            <person name="Ayuso-Fernandez I."/>
            <person name="Pacheco R."/>
            <person name="Padilla G."/>
            <person name="Ferreira P."/>
            <person name="Barriuso J."/>
            <person name="Kellner H."/>
            <person name="Castanera R."/>
            <person name="Alfaro M."/>
            <person name="Ramirez L."/>
            <person name="Pisabarro A.G."/>
            <person name="Kuo A."/>
            <person name="Tritt A."/>
            <person name="Lipzen A."/>
            <person name="He G."/>
            <person name="Yan M."/>
            <person name="Ng V."/>
            <person name="Cullen D."/>
            <person name="Martin F."/>
            <person name="Rosso M.-N."/>
            <person name="Henrissat B."/>
            <person name="Hibbett D."/>
            <person name="Martinez A.T."/>
            <person name="Grigoriev I.V."/>
        </authorList>
    </citation>
    <scope>NUCLEOTIDE SEQUENCE</scope>
    <source>
        <strain evidence="11">CBS 506.95</strain>
    </source>
</reference>
<evidence type="ECO:0000259" key="10">
    <source>
        <dbReference type="Pfam" id="PF02230"/>
    </source>
</evidence>
<keyword evidence="5" id="KW-0378">Hydrolase</keyword>
<evidence type="ECO:0000256" key="8">
    <source>
        <dbReference type="ARBA" id="ARBA00031195"/>
    </source>
</evidence>
<keyword evidence="6" id="KW-0276">Fatty acid metabolism</keyword>
<dbReference type="InterPro" id="IPR003140">
    <property type="entry name" value="PLipase/COase/thioEstase"/>
</dbReference>
<evidence type="ECO:0000313" key="12">
    <source>
        <dbReference type="Proteomes" id="UP000807306"/>
    </source>
</evidence>
<evidence type="ECO:0000256" key="4">
    <source>
        <dbReference type="ARBA" id="ARBA00022487"/>
    </source>
</evidence>
<evidence type="ECO:0000256" key="5">
    <source>
        <dbReference type="ARBA" id="ARBA00022801"/>
    </source>
</evidence>
<organism evidence="11 12">
    <name type="scientific">Crepidotus variabilis</name>
    <dbReference type="NCBI Taxonomy" id="179855"/>
    <lineage>
        <taxon>Eukaryota</taxon>
        <taxon>Fungi</taxon>
        <taxon>Dikarya</taxon>
        <taxon>Basidiomycota</taxon>
        <taxon>Agaricomycotina</taxon>
        <taxon>Agaricomycetes</taxon>
        <taxon>Agaricomycetidae</taxon>
        <taxon>Agaricales</taxon>
        <taxon>Agaricineae</taxon>
        <taxon>Crepidotaceae</taxon>
        <taxon>Crepidotus</taxon>
    </lineage>
</organism>
<dbReference type="SUPFAM" id="SSF53474">
    <property type="entry name" value="alpha/beta-Hydrolases"/>
    <property type="match status" value="1"/>
</dbReference>
<evidence type="ECO:0000313" key="11">
    <source>
        <dbReference type="EMBL" id="KAF9534562.1"/>
    </source>
</evidence>
<proteinExistence type="inferred from homology"/>
<evidence type="ECO:0000256" key="6">
    <source>
        <dbReference type="ARBA" id="ARBA00022832"/>
    </source>
</evidence>
<comment type="caution">
    <text evidence="11">The sequence shown here is derived from an EMBL/GenBank/DDBJ whole genome shotgun (WGS) entry which is preliminary data.</text>
</comment>
<keyword evidence="12" id="KW-1185">Reference proteome</keyword>
<dbReference type="GO" id="GO:0008474">
    <property type="term" value="F:palmitoyl-(protein) hydrolase activity"/>
    <property type="evidence" value="ECO:0007669"/>
    <property type="project" value="UniProtKB-EC"/>
</dbReference>
<name>A0A9P6ESX1_9AGAR</name>
<dbReference type="AlphaFoldDB" id="A0A9P6ESX1"/>
<gene>
    <name evidence="11" type="ORF">CPB83DRAFT_754823</name>
</gene>
<dbReference type="GO" id="GO:0005737">
    <property type="term" value="C:cytoplasm"/>
    <property type="evidence" value="ECO:0007669"/>
    <property type="project" value="TreeGrafter"/>
</dbReference>
<evidence type="ECO:0000256" key="2">
    <source>
        <dbReference type="ARBA" id="ARBA00012423"/>
    </source>
</evidence>
<dbReference type="GO" id="GO:0052689">
    <property type="term" value="F:carboxylic ester hydrolase activity"/>
    <property type="evidence" value="ECO:0007669"/>
    <property type="project" value="UniProtKB-KW"/>
</dbReference>
<evidence type="ECO:0000256" key="9">
    <source>
        <dbReference type="ARBA" id="ARBA00047337"/>
    </source>
</evidence>
<dbReference type="GO" id="GO:0006631">
    <property type="term" value="P:fatty acid metabolic process"/>
    <property type="evidence" value="ECO:0007669"/>
    <property type="project" value="UniProtKB-KW"/>
</dbReference>
<dbReference type="Proteomes" id="UP000807306">
    <property type="component" value="Unassembled WGS sequence"/>
</dbReference>
<dbReference type="InterPro" id="IPR050565">
    <property type="entry name" value="LYPA1-2/EST-like"/>
</dbReference>
<dbReference type="OrthoDB" id="2418081at2759"/>
<keyword evidence="4" id="KW-0719">Serine esterase</keyword>
<evidence type="ECO:0000256" key="1">
    <source>
        <dbReference type="ARBA" id="ARBA00006499"/>
    </source>
</evidence>
<dbReference type="PANTHER" id="PTHR10655:SF17">
    <property type="entry name" value="LYSOPHOSPHOLIPASE-LIKE PROTEIN 1"/>
    <property type="match status" value="1"/>
</dbReference>
<evidence type="ECO:0000256" key="3">
    <source>
        <dbReference type="ARBA" id="ARBA00014923"/>
    </source>
</evidence>
<sequence length="242" mass="26067">MTPAPIILEAVTKQTATVIVVHGLGDTGMGWKPIAQMFTSDPALQHVKWVLPTAPTRSISVNGGLRMPSWFDMSSFEDFSEDEDEAGMTQSTETLRSIIKSEIDHGTPANRIVLSGFSQGGAMSLLTGLTGEEKLAGIVSLSGWLPLLKKFQDKSLLKVYVLTTPVFMSHGGSDPLVPPPLSKDSFKTLTDVLKMEVGEKGACKGVAHTVYRGVGHTTTPEILNDFKTFIKAAVPAYNEECT</sequence>
<dbReference type="InterPro" id="IPR029058">
    <property type="entry name" value="AB_hydrolase_fold"/>
</dbReference>
<dbReference type="Gene3D" id="3.40.50.1820">
    <property type="entry name" value="alpha/beta hydrolase"/>
    <property type="match status" value="1"/>
</dbReference>
<evidence type="ECO:0000256" key="7">
    <source>
        <dbReference type="ARBA" id="ARBA00029392"/>
    </source>
</evidence>
<keyword evidence="6" id="KW-0443">Lipid metabolism</keyword>
<comment type="catalytic activity">
    <reaction evidence="9">
        <text>S-hexadecanoyl-L-cysteinyl-[protein] + H2O = L-cysteinyl-[protein] + hexadecanoate + H(+)</text>
        <dbReference type="Rhea" id="RHEA:19233"/>
        <dbReference type="Rhea" id="RHEA-COMP:10131"/>
        <dbReference type="Rhea" id="RHEA-COMP:11032"/>
        <dbReference type="ChEBI" id="CHEBI:7896"/>
        <dbReference type="ChEBI" id="CHEBI:15377"/>
        <dbReference type="ChEBI" id="CHEBI:15378"/>
        <dbReference type="ChEBI" id="CHEBI:29950"/>
        <dbReference type="ChEBI" id="CHEBI:74151"/>
        <dbReference type="EC" id="3.1.2.22"/>
    </reaction>
</comment>
<dbReference type="Pfam" id="PF02230">
    <property type="entry name" value="Abhydrolase_2"/>
    <property type="match status" value="1"/>
</dbReference>